<keyword evidence="2" id="KW-0378">Hydrolase</keyword>
<dbReference type="Proteomes" id="UP001201262">
    <property type="component" value="Unassembled WGS sequence"/>
</dbReference>
<keyword evidence="1" id="KW-0547">Nucleotide-binding</keyword>
<dbReference type="InterPro" id="IPR049730">
    <property type="entry name" value="SNF2/RAD54-like_C"/>
</dbReference>
<dbReference type="SUPFAM" id="SSF52540">
    <property type="entry name" value="P-loop containing nucleoside triphosphate hydrolases"/>
    <property type="match status" value="2"/>
</dbReference>
<dbReference type="Pfam" id="PF00176">
    <property type="entry name" value="SNF2-rel_dom"/>
    <property type="match status" value="1"/>
</dbReference>
<dbReference type="Gene3D" id="3.40.50.10810">
    <property type="entry name" value="Tandem AAA-ATPase domain"/>
    <property type="match status" value="1"/>
</dbReference>
<dbReference type="CDD" id="cd18008">
    <property type="entry name" value="DEXDc_SHPRH-like"/>
    <property type="match status" value="1"/>
</dbReference>
<sequence>MEFGLPQAPNKRRCLDVSVASLLNPTSIVASEHAGRIIVEDEKQNNEETEHYSISFNLYPADTVGNIEHIPPTGFLNGVQGSSQRTGAVHGFHPIQQSLHYHNQHYLSTSFPQNNFEETSTNKMLGELPTGFENHTSATVNQNHRPEAVQGEAIAFANCDLHYKAYNQQEFEEPPALVDDSLSHQHQASSMFAFNPVAIEVTSKASLLSLSRTIAEIPVPVPNSIDKEHHIHVGETAKNKKTTVCFGMFAGITGEFEVSLAHNDRPFSSPVPIRLETADSFTCPSIGRLQGTVSTQHRQLLQAILDESSIRIQATCTWDEKNMDAQSLSSVIPRLISCILSFTLYGPMELCEELGTFFQDYEIYLQDPLNCDLNVTYCNPHRLSSTDIETCPMTFRLQTDILEAFDVRAIPHQSELLDIMDRQEDLPEASQPSIIHAQLERHQKQALSFMLRREQGWAFGSSSGDLWGWKRTGQGRLFLNMISGDHQREEPKQFFGGIIADPMGLGKTLTMIALVASDLQIHNVGNATLDKRTYNFGTNKTTLIVVPPALLDTWEEQLSQHVVPGGLAWYRHHGKARLVDVFELEKLNIILTTYHTISTEWKNSSKSDSSILFSTQWKRLILDEAHFIRNSNSQMAKAVCSIRASRRWAVTGTPIQNRLGDLAALLKFLDVYPYCDAKHFDADITHLWKTGESEKAMERLKRLSRCLILRRPKTTINLPTRTDLRCLVNFTTDERELYEKIKSKAIAHFVEAVRHEGAEGLPSLAFVNIIQQINALRMVCDMGMHYNSRYDVRAIENNDPSEATDWSSVAQQTFNFQCEIASITCQLCKSMLDITERLFGGSSNHLTNPLFSQCWQFVCPDCVQRSHEDCAKDFLCGHSPPHPFAPVSLNRDILEDGILMPAQSTPGSDVMLNRLPSKVTSLLRRLKSQPFDSKSIVFSTWRMTLDVVEAGLDKAQIQCLRYDGKVPQKERKNILDRFRRDPSISVLLLTLSCGAVGLTLTEASYAYLMEPHWNPTVEEQALARIHRLGQKNEVTTIRFYVKDTFEERVMEVQRSKEDLAGILFSSDNGNIQSGNKARLERLCSLL</sequence>
<dbReference type="GO" id="GO:0005524">
    <property type="term" value="F:ATP binding"/>
    <property type="evidence" value="ECO:0007669"/>
    <property type="project" value="UniProtKB-KW"/>
</dbReference>
<accession>A0AAD4PVR1</accession>
<dbReference type="AlphaFoldDB" id="A0AAD4PVR1"/>
<dbReference type="InterPro" id="IPR014001">
    <property type="entry name" value="Helicase_ATP-bd"/>
</dbReference>
<dbReference type="GO" id="GO:0006281">
    <property type="term" value="P:DNA repair"/>
    <property type="evidence" value="ECO:0007669"/>
    <property type="project" value="TreeGrafter"/>
</dbReference>
<reference evidence="6" key="1">
    <citation type="submission" date="2021-12" db="EMBL/GenBank/DDBJ databases">
        <title>Convergent genome expansion in fungi linked to evolution of root-endophyte symbiosis.</title>
        <authorList>
            <consortium name="DOE Joint Genome Institute"/>
            <person name="Ke Y.-H."/>
            <person name="Bonito G."/>
            <person name="Liao H.-L."/>
            <person name="Looney B."/>
            <person name="Rojas-Flechas A."/>
            <person name="Nash J."/>
            <person name="Hameed K."/>
            <person name="Schadt C."/>
            <person name="Martin F."/>
            <person name="Crous P.W."/>
            <person name="Miettinen O."/>
            <person name="Magnuson J.K."/>
            <person name="Labbe J."/>
            <person name="Jacobson D."/>
            <person name="Doktycz M.J."/>
            <person name="Veneault-Fourrey C."/>
            <person name="Kuo A."/>
            <person name="Mondo S."/>
            <person name="Calhoun S."/>
            <person name="Riley R."/>
            <person name="Ohm R."/>
            <person name="LaButti K."/>
            <person name="Andreopoulos B."/>
            <person name="Pangilinan J."/>
            <person name="Nolan M."/>
            <person name="Tritt A."/>
            <person name="Clum A."/>
            <person name="Lipzen A."/>
            <person name="Daum C."/>
            <person name="Barry K."/>
            <person name="Grigoriev I.V."/>
            <person name="Vilgalys R."/>
        </authorList>
    </citation>
    <scope>NUCLEOTIDE SEQUENCE</scope>
    <source>
        <strain evidence="6">PMI_201</strain>
    </source>
</reference>
<dbReference type="GO" id="GO:0008094">
    <property type="term" value="F:ATP-dependent activity, acting on DNA"/>
    <property type="evidence" value="ECO:0007669"/>
    <property type="project" value="TreeGrafter"/>
</dbReference>
<keyword evidence="7" id="KW-1185">Reference proteome</keyword>
<dbReference type="GeneID" id="70249775"/>
<dbReference type="InterPro" id="IPR050628">
    <property type="entry name" value="SNF2_RAD54_helicase_TF"/>
</dbReference>
<name>A0AAD4PVR1_9EURO</name>
<dbReference type="EMBL" id="JAJTJA010000013">
    <property type="protein sequence ID" value="KAH8690625.1"/>
    <property type="molecule type" value="Genomic_DNA"/>
</dbReference>
<dbReference type="InterPro" id="IPR001650">
    <property type="entry name" value="Helicase_C-like"/>
</dbReference>
<feature type="domain" description="Helicase C-terminal" evidence="5">
    <location>
        <begin position="918"/>
        <end position="1070"/>
    </location>
</feature>
<dbReference type="GO" id="GO:0005634">
    <property type="term" value="C:nucleus"/>
    <property type="evidence" value="ECO:0007669"/>
    <property type="project" value="TreeGrafter"/>
</dbReference>
<evidence type="ECO:0000256" key="3">
    <source>
        <dbReference type="ARBA" id="ARBA00022840"/>
    </source>
</evidence>
<dbReference type="Pfam" id="PF00271">
    <property type="entry name" value="Helicase_C"/>
    <property type="match status" value="1"/>
</dbReference>
<dbReference type="GO" id="GO:0016787">
    <property type="term" value="F:hydrolase activity"/>
    <property type="evidence" value="ECO:0007669"/>
    <property type="project" value="UniProtKB-KW"/>
</dbReference>
<organism evidence="6 7">
    <name type="scientific">Talaromyces proteolyticus</name>
    <dbReference type="NCBI Taxonomy" id="1131652"/>
    <lineage>
        <taxon>Eukaryota</taxon>
        <taxon>Fungi</taxon>
        <taxon>Dikarya</taxon>
        <taxon>Ascomycota</taxon>
        <taxon>Pezizomycotina</taxon>
        <taxon>Eurotiomycetes</taxon>
        <taxon>Eurotiomycetidae</taxon>
        <taxon>Eurotiales</taxon>
        <taxon>Trichocomaceae</taxon>
        <taxon>Talaromyces</taxon>
        <taxon>Talaromyces sect. Bacilispori</taxon>
    </lineage>
</organism>
<protein>
    <submittedName>
        <fullName evidence="6">SNF2 family N-terminal domain-containing protein</fullName>
    </submittedName>
</protein>
<dbReference type="InterPro" id="IPR027417">
    <property type="entry name" value="P-loop_NTPase"/>
</dbReference>
<dbReference type="InterPro" id="IPR038718">
    <property type="entry name" value="SNF2-like_sf"/>
</dbReference>
<dbReference type="Gene3D" id="3.40.50.300">
    <property type="entry name" value="P-loop containing nucleotide triphosphate hydrolases"/>
    <property type="match status" value="1"/>
</dbReference>
<dbReference type="CDD" id="cd18793">
    <property type="entry name" value="SF2_C_SNF"/>
    <property type="match status" value="1"/>
</dbReference>
<dbReference type="PANTHER" id="PTHR45626:SF22">
    <property type="entry name" value="DNA REPAIR PROTEIN RAD5"/>
    <property type="match status" value="1"/>
</dbReference>
<gene>
    <name evidence="6" type="ORF">BGW36DRAFT_420143</name>
</gene>
<dbReference type="PROSITE" id="PS51192">
    <property type="entry name" value="HELICASE_ATP_BIND_1"/>
    <property type="match status" value="1"/>
</dbReference>
<comment type="caution">
    <text evidence="6">The sequence shown here is derived from an EMBL/GenBank/DDBJ whole genome shotgun (WGS) entry which is preliminary data.</text>
</comment>
<evidence type="ECO:0000313" key="7">
    <source>
        <dbReference type="Proteomes" id="UP001201262"/>
    </source>
</evidence>
<keyword evidence="3" id="KW-0067">ATP-binding</keyword>
<evidence type="ECO:0000259" key="5">
    <source>
        <dbReference type="PROSITE" id="PS51194"/>
    </source>
</evidence>
<dbReference type="SMART" id="SM00487">
    <property type="entry name" value="DEXDc"/>
    <property type="match status" value="1"/>
</dbReference>
<feature type="domain" description="Helicase ATP-binding" evidence="4">
    <location>
        <begin position="488"/>
        <end position="672"/>
    </location>
</feature>
<evidence type="ECO:0000313" key="6">
    <source>
        <dbReference type="EMBL" id="KAH8690625.1"/>
    </source>
</evidence>
<dbReference type="RefSeq" id="XP_046066821.1">
    <property type="nucleotide sequence ID" value="XM_046219488.1"/>
</dbReference>
<dbReference type="PROSITE" id="PS51194">
    <property type="entry name" value="HELICASE_CTER"/>
    <property type="match status" value="1"/>
</dbReference>
<evidence type="ECO:0000259" key="4">
    <source>
        <dbReference type="PROSITE" id="PS51192"/>
    </source>
</evidence>
<evidence type="ECO:0000256" key="2">
    <source>
        <dbReference type="ARBA" id="ARBA00022801"/>
    </source>
</evidence>
<dbReference type="PANTHER" id="PTHR45626">
    <property type="entry name" value="TRANSCRIPTION TERMINATION FACTOR 2-RELATED"/>
    <property type="match status" value="1"/>
</dbReference>
<evidence type="ECO:0000256" key="1">
    <source>
        <dbReference type="ARBA" id="ARBA00022741"/>
    </source>
</evidence>
<proteinExistence type="predicted"/>
<dbReference type="SMART" id="SM00490">
    <property type="entry name" value="HELICc"/>
    <property type="match status" value="1"/>
</dbReference>
<dbReference type="InterPro" id="IPR000330">
    <property type="entry name" value="SNF2_N"/>
</dbReference>